<dbReference type="EMBL" id="LBXO01000010">
    <property type="protein sequence ID" value="KKR33339.1"/>
    <property type="molecule type" value="Genomic_DNA"/>
</dbReference>
<evidence type="ECO:0000313" key="15">
    <source>
        <dbReference type="EMBL" id="KKR33339.1"/>
    </source>
</evidence>
<evidence type="ECO:0000256" key="6">
    <source>
        <dbReference type="ARBA" id="ARBA00022723"/>
    </source>
</evidence>
<dbReference type="InterPro" id="IPR006195">
    <property type="entry name" value="aa-tRNA-synth_II"/>
</dbReference>
<keyword evidence="5 13" id="KW-0436">Ligase</keyword>
<evidence type="ECO:0000256" key="3">
    <source>
        <dbReference type="ARBA" id="ARBA00011209"/>
    </source>
</evidence>
<evidence type="ECO:0000256" key="10">
    <source>
        <dbReference type="ARBA" id="ARBA00022917"/>
    </source>
</evidence>
<comment type="catalytic activity">
    <reaction evidence="12 13">
        <text>tRNA(Phe) + L-phenylalanine + ATP = L-phenylalanyl-tRNA(Phe) + AMP + diphosphate + H(+)</text>
        <dbReference type="Rhea" id="RHEA:19413"/>
        <dbReference type="Rhea" id="RHEA-COMP:9668"/>
        <dbReference type="Rhea" id="RHEA-COMP:9699"/>
        <dbReference type="ChEBI" id="CHEBI:15378"/>
        <dbReference type="ChEBI" id="CHEBI:30616"/>
        <dbReference type="ChEBI" id="CHEBI:33019"/>
        <dbReference type="ChEBI" id="CHEBI:58095"/>
        <dbReference type="ChEBI" id="CHEBI:78442"/>
        <dbReference type="ChEBI" id="CHEBI:78531"/>
        <dbReference type="ChEBI" id="CHEBI:456215"/>
        <dbReference type="EC" id="6.1.1.20"/>
    </reaction>
</comment>
<evidence type="ECO:0000256" key="12">
    <source>
        <dbReference type="ARBA" id="ARBA00049255"/>
    </source>
</evidence>
<comment type="subcellular location">
    <subcellularLocation>
        <location evidence="1 13">Cytoplasm</location>
    </subcellularLocation>
</comment>
<protein>
    <recommendedName>
        <fullName evidence="13">Phenylalanine--tRNA ligase alpha subunit</fullName>
        <ecNumber evidence="13">6.1.1.20</ecNumber>
    </recommendedName>
    <alternativeName>
        <fullName evidence="13">Phenylalanyl-tRNA synthetase alpha subunit</fullName>
        <shortName evidence="13">PheRS</shortName>
    </alternativeName>
</protein>
<sequence length="341" mass="38625">MKEKLEKIKNEILENLAKVKSLEEWQNLEVKYLGRKGVFTEILRSLTGLSIEERKTIGKLANDIKLELQENFKNVAEILEGKKSVGFVDPTLPGIKLPQGHIHPMTIVQNELEDLFISMGFMVLDGPEMESDYYNFEALNIPKHHPARDMQDTFYVDKKNDEGELDLVMRTQTSSMQVRAMQKYGAPMRCVIPGRCFRSEATDVRHEHTFYQLEGVMVGEGISLANMKSVLETVAKHLYGPETQVRLRPKFYPFVEPGANGEVTCFICGGKGCRLCKDTGWLEIFGSGMIHPNVLKAGGIDAKKYTGFAFGFGLTRLVMLKYGIGDIRLLQSDDLRFLEQF</sequence>
<proteinExistence type="inferred from homology"/>
<dbReference type="InterPro" id="IPR004529">
    <property type="entry name" value="Phe-tRNA-synth_IIc_asu"/>
</dbReference>
<evidence type="ECO:0000313" key="16">
    <source>
        <dbReference type="Proteomes" id="UP000034137"/>
    </source>
</evidence>
<organism evidence="15 16">
    <name type="scientific">Candidatus Falkowbacteria bacterium GW2011_GWF2_39_8</name>
    <dbReference type="NCBI Taxonomy" id="1618642"/>
    <lineage>
        <taxon>Bacteria</taxon>
        <taxon>Candidatus Falkowiibacteriota</taxon>
    </lineage>
</organism>
<dbReference type="GO" id="GO:0005524">
    <property type="term" value="F:ATP binding"/>
    <property type="evidence" value="ECO:0007669"/>
    <property type="project" value="UniProtKB-UniRule"/>
</dbReference>
<dbReference type="InterPro" id="IPR045864">
    <property type="entry name" value="aa-tRNA-synth_II/BPL/LPL"/>
</dbReference>
<comment type="similarity">
    <text evidence="2 13">Belongs to the class-II aminoacyl-tRNA synthetase family. Phe-tRNA synthetase alpha subunit type 1 subfamily.</text>
</comment>
<accession>A0A0G0PYW0</accession>
<dbReference type="GO" id="GO:0000287">
    <property type="term" value="F:magnesium ion binding"/>
    <property type="evidence" value="ECO:0007669"/>
    <property type="project" value="UniProtKB-UniRule"/>
</dbReference>
<dbReference type="Proteomes" id="UP000034137">
    <property type="component" value="Unassembled WGS sequence"/>
</dbReference>
<dbReference type="InterPro" id="IPR022911">
    <property type="entry name" value="Phe_tRNA_ligase_alpha1_bac"/>
</dbReference>
<dbReference type="InterPro" id="IPR002319">
    <property type="entry name" value="Phenylalanyl-tRNA_Synthase"/>
</dbReference>
<evidence type="ECO:0000256" key="5">
    <source>
        <dbReference type="ARBA" id="ARBA00022598"/>
    </source>
</evidence>
<dbReference type="PATRIC" id="fig|1618642.3.peg.281"/>
<evidence type="ECO:0000256" key="8">
    <source>
        <dbReference type="ARBA" id="ARBA00022840"/>
    </source>
</evidence>
<evidence type="ECO:0000256" key="1">
    <source>
        <dbReference type="ARBA" id="ARBA00004496"/>
    </source>
</evidence>
<keyword evidence="9 13" id="KW-0460">Magnesium</keyword>
<dbReference type="InterPro" id="IPR004188">
    <property type="entry name" value="Phe-tRNA_ligase_II_N"/>
</dbReference>
<name>A0A0G0PYW0_9BACT</name>
<feature type="binding site" evidence="13">
    <location>
        <position position="256"/>
    </location>
    <ligand>
        <name>Mg(2+)</name>
        <dbReference type="ChEBI" id="CHEBI:18420"/>
        <note>shared with beta subunit</note>
    </ligand>
</feature>
<dbReference type="GO" id="GO:0006432">
    <property type="term" value="P:phenylalanyl-tRNA aminoacylation"/>
    <property type="evidence" value="ECO:0007669"/>
    <property type="project" value="UniProtKB-UniRule"/>
</dbReference>
<dbReference type="CDD" id="cd00496">
    <property type="entry name" value="PheRS_alpha_core"/>
    <property type="match status" value="1"/>
</dbReference>
<evidence type="ECO:0000256" key="4">
    <source>
        <dbReference type="ARBA" id="ARBA00022490"/>
    </source>
</evidence>
<comment type="cofactor">
    <cofactor evidence="13">
        <name>Mg(2+)</name>
        <dbReference type="ChEBI" id="CHEBI:18420"/>
    </cofactor>
    <text evidence="13">Binds 2 magnesium ions per tetramer.</text>
</comment>
<dbReference type="HAMAP" id="MF_00281">
    <property type="entry name" value="Phe_tRNA_synth_alpha1"/>
    <property type="match status" value="1"/>
</dbReference>
<keyword evidence="7 13" id="KW-0547">Nucleotide-binding</keyword>
<reference evidence="15 16" key="1">
    <citation type="journal article" date="2015" name="Nature">
        <title>rRNA introns, odd ribosomes, and small enigmatic genomes across a large radiation of phyla.</title>
        <authorList>
            <person name="Brown C.T."/>
            <person name="Hug L.A."/>
            <person name="Thomas B.C."/>
            <person name="Sharon I."/>
            <person name="Castelle C.J."/>
            <person name="Singh A."/>
            <person name="Wilkins M.J."/>
            <person name="Williams K.H."/>
            <person name="Banfield J.F."/>
        </authorList>
    </citation>
    <scope>NUCLEOTIDE SEQUENCE [LARGE SCALE GENOMIC DNA]</scope>
</reference>
<gene>
    <name evidence="13" type="primary">pheS</name>
    <name evidence="15" type="ORF">UT64_C0010G0013</name>
</gene>
<dbReference type="AlphaFoldDB" id="A0A0G0PYW0"/>
<dbReference type="GO" id="GO:0000049">
    <property type="term" value="F:tRNA binding"/>
    <property type="evidence" value="ECO:0007669"/>
    <property type="project" value="InterPro"/>
</dbReference>
<keyword evidence="11 13" id="KW-0030">Aminoacyl-tRNA synthetase</keyword>
<comment type="caution">
    <text evidence="15">The sequence shown here is derived from an EMBL/GenBank/DDBJ whole genome shotgun (WGS) entry which is preliminary data.</text>
</comment>
<feature type="domain" description="Aminoacyl-transfer RNA synthetases class-II family profile" evidence="14">
    <location>
        <begin position="108"/>
        <end position="339"/>
    </location>
</feature>
<evidence type="ECO:0000259" key="14">
    <source>
        <dbReference type="PROSITE" id="PS50862"/>
    </source>
</evidence>
<keyword evidence="8 13" id="KW-0067">ATP-binding</keyword>
<keyword evidence="6 13" id="KW-0479">Metal-binding</keyword>
<dbReference type="Gene3D" id="3.30.930.10">
    <property type="entry name" value="Bira Bifunctional Protein, Domain 2"/>
    <property type="match status" value="1"/>
</dbReference>
<evidence type="ECO:0000256" key="13">
    <source>
        <dbReference type="HAMAP-Rule" id="MF_00281"/>
    </source>
</evidence>
<comment type="subunit">
    <text evidence="3 13">Tetramer of two alpha and two beta subunits.</text>
</comment>
<dbReference type="SUPFAM" id="SSF46589">
    <property type="entry name" value="tRNA-binding arm"/>
    <property type="match status" value="1"/>
</dbReference>
<evidence type="ECO:0000256" key="9">
    <source>
        <dbReference type="ARBA" id="ARBA00022842"/>
    </source>
</evidence>
<dbReference type="Pfam" id="PF02912">
    <property type="entry name" value="Phe_tRNA-synt_N"/>
    <property type="match status" value="1"/>
</dbReference>
<dbReference type="EC" id="6.1.1.20" evidence="13"/>
<dbReference type="NCBIfam" id="TIGR00468">
    <property type="entry name" value="pheS"/>
    <property type="match status" value="1"/>
</dbReference>
<dbReference type="InterPro" id="IPR010978">
    <property type="entry name" value="tRNA-bd_arm"/>
</dbReference>
<dbReference type="PANTHER" id="PTHR11538">
    <property type="entry name" value="PHENYLALANYL-TRNA SYNTHETASE"/>
    <property type="match status" value="1"/>
</dbReference>
<keyword evidence="4 13" id="KW-0963">Cytoplasm</keyword>
<evidence type="ECO:0000256" key="11">
    <source>
        <dbReference type="ARBA" id="ARBA00023146"/>
    </source>
</evidence>
<dbReference type="PANTHER" id="PTHR11538:SF41">
    <property type="entry name" value="PHENYLALANINE--TRNA LIGASE, MITOCHONDRIAL"/>
    <property type="match status" value="1"/>
</dbReference>
<keyword evidence="10 13" id="KW-0648">Protein biosynthesis</keyword>
<evidence type="ECO:0000256" key="2">
    <source>
        <dbReference type="ARBA" id="ARBA00010207"/>
    </source>
</evidence>
<dbReference type="PROSITE" id="PS50862">
    <property type="entry name" value="AA_TRNA_LIGASE_II"/>
    <property type="match status" value="1"/>
</dbReference>
<dbReference type="FunFam" id="3.30.930.10:FF:000089">
    <property type="entry name" value="Phenylalanine--tRNA ligase alpha subunit"/>
    <property type="match status" value="1"/>
</dbReference>
<dbReference type="Pfam" id="PF01409">
    <property type="entry name" value="tRNA-synt_2d"/>
    <property type="match status" value="1"/>
</dbReference>
<evidence type="ECO:0000256" key="7">
    <source>
        <dbReference type="ARBA" id="ARBA00022741"/>
    </source>
</evidence>
<dbReference type="SUPFAM" id="SSF55681">
    <property type="entry name" value="Class II aaRS and biotin synthetases"/>
    <property type="match status" value="1"/>
</dbReference>
<dbReference type="GO" id="GO:0004826">
    <property type="term" value="F:phenylalanine-tRNA ligase activity"/>
    <property type="evidence" value="ECO:0007669"/>
    <property type="project" value="UniProtKB-UniRule"/>
</dbReference>
<dbReference type="GO" id="GO:0005737">
    <property type="term" value="C:cytoplasm"/>
    <property type="evidence" value="ECO:0007669"/>
    <property type="project" value="UniProtKB-SubCell"/>
</dbReference>